<proteinExistence type="predicted"/>
<accession>A0AAV8YNH9</accession>
<reference evidence="2" key="1">
    <citation type="journal article" date="2023" name="Insect Mol. Biol.">
        <title>Genome sequencing provides insights into the evolution of gene families encoding plant cell wall-degrading enzymes in longhorned beetles.</title>
        <authorList>
            <person name="Shin N.R."/>
            <person name="Okamura Y."/>
            <person name="Kirsch R."/>
            <person name="Pauchet Y."/>
        </authorList>
    </citation>
    <scope>NUCLEOTIDE SEQUENCE</scope>
    <source>
        <strain evidence="2">AMC_N1</strain>
    </source>
</reference>
<gene>
    <name evidence="2" type="ORF">NQ318_022660</name>
</gene>
<dbReference type="AlphaFoldDB" id="A0AAV8YNH9"/>
<keyword evidence="3" id="KW-1185">Reference proteome</keyword>
<feature type="transmembrane region" description="Helical" evidence="1">
    <location>
        <begin position="122"/>
        <end position="143"/>
    </location>
</feature>
<dbReference type="Proteomes" id="UP001162162">
    <property type="component" value="Unassembled WGS sequence"/>
</dbReference>
<organism evidence="2 3">
    <name type="scientific">Aromia moschata</name>
    <dbReference type="NCBI Taxonomy" id="1265417"/>
    <lineage>
        <taxon>Eukaryota</taxon>
        <taxon>Metazoa</taxon>
        <taxon>Ecdysozoa</taxon>
        <taxon>Arthropoda</taxon>
        <taxon>Hexapoda</taxon>
        <taxon>Insecta</taxon>
        <taxon>Pterygota</taxon>
        <taxon>Neoptera</taxon>
        <taxon>Endopterygota</taxon>
        <taxon>Coleoptera</taxon>
        <taxon>Polyphaga</taxon>
        <taxon>Cucujiformia</taxon>
        <taxon>Chrysomeloidea</taxon>
        <taxon>Cerambycidae</taxon>
        <taxon>Cerambycinae</taxon>
        <taxon>Callichromatini</taxon>
        <taxon>Aromia</taxon>
    </lineage>
</organism>
<keyword evidence="1" id="KW-0812">Transmembrane</keyword>
<name>A0AAV8YNH9_9CUCU</name>
<dbReference type="EMBL" id="JAPWTK010000072">
    <property type="protein sequence ID" value="KAJ8952210.1"/>
    <property type="molecule type" value="Genomic_DNA"/>
</dbReference>
<evidence type="ECO:0000256" key="1">
    <source>
        <dbReference type="SAM" id="Phobius"/>
    </source>
</evidence>
<comment type="caution">
    <text evidence="2">The sequence shown here is derived from an EMBL/GenBank/DDBJ whole genome shotgun (WGS) entry which is preliminary data.</text>
</comment>
<protein>
    <submittedName>
        <fullName evidence="2">Uncharacterized protein</fullName>
    </submittedName>
</protein>
<evidence type="ECO:0000313" key="2">
    <source>
        <dbReference type="EMBL" id="KAJ8952210.1"/>
    </source>
</evidence>
<evidence type="ECO:0000313" key="3">
    <source>
        <dbReference type="Proteomes" id="UP001162162"/>
    </source>
</evidence>
<sequence>MKPLPLIDIFNCYKLKSYLLLQPYSLVKMEVFTIEFSSNKMELLHILRYMLEIFVLQFREMVYLTEMQKITISRKISGVAADLSDKIERQFRERGYVRQLQKNPPNKLSDDQKLDFLQKSAVIYYITSSFPFCLFLVTQRFFIAKLKVVPKRFGIFKHDRWNCQQQSGVDARKTISHTWKIQYGGQENLENKILMCRVSRNMPRDIGVRMVIRAGCRGVEARGNEESGGPFNQ</sequence>
<keyword evidence="1" id="KW-1133">Transmembrane helix</keyword>
<keyword evidence="1" id="KW-0472">Membrane</keyword>